<feature type="compositionally biased region" description="Acidic residues" evidence="1">
    <location>
        <begin position="364"/>
        <end position="377"/>
    </location>
</feature>
<reference evidence="3" key="2">
    <citation type="submission" date="2020-10" db="UniProtKB">
        <authorList>
            <consortium name="WormBaseParasite"/>
        </authorList>
    </citation>
    <scope>IDENTIFICATION</scope>
</reference>
<dbReference type="Gene3D" id="2.130.10.30">
    <property type="entry name" value="Regulator of chromosome condensation 1/beta-lactamase-inhibitor protein II"/>
    <property type="match status" value="1"/>
</dbReference>
<feature type="region of interest" description="Disordered" evidence="1">
    <location>
        <begin position="1"/>
        <end position="47"/>
    </location>
</feature>
<protein>
    <submittedName>
        <fullName evidence="3">Retrotrans_gag domain-containing protein</fullName>
    </submittedName>
</protein>
<dbReference type="Proteomes" id="UP000492821">
    <property type="component" value="Unassembled WGS sequence"/>
</dbReference>
<dbReference type="WBParaSite" id="Pan_g11052.t1">
    <property type="protein sequence ID" value="Pan_g11052.t1"/>
    <property type="gene ID" value="Pan_g11052"/>
</dbReference>
<reference evidence="2" key="1">
    <citation type="journal article" date="2013" name="Genetics">
        <title>The draft genome and transcriptome of Panagrellus redivivus are shaped by the harsh demands of a free-living lifestyle.</title>
        <authorList>
            <person name="Srinivasan J."/>
            <person name="Dillman A.R."/>
            <person name="Macchietto M.G."/>
            <person name="Heikkinen L."/>
            <person name="Lakso M."/>
            <person name="Fracchia K.M."/>
            <person name="Antoshechkin I."/>
            <person name="Mortazavi A."/>
            <person name="Wong G."/>
            <person name="Sternberg P.W."/>
        </authorList>
    </citation>
    <scope>NUCLEOTIDE SEQUENCE [LARGE SCALE GENOMIC DNA]</scope>
    <source>
        <strain evidence="2">MT8872</strain>
    </source>
</reference>
<dbReference type="AlphaFoldDB" id="A0A7E4UP15"/>
<name>A0A7E4UP15_PANRE</name>
<dbReference type="SUPFAM" id="SSF50985">
    <property type="entry name" value="RCC1/BLIP-II"/>
    <property type="match status" value="1"/>
</dbReference>
<feature type="region of interest" description="Disordered" evidence="1">
    <location>
        <begin position="70"/>
        <end position="143"/>
    </location>
</feature>
<dbReference type="InterPro" id="IPR009091">
    <property type="entry name" value="RCC1/BLIP-II"/>
</dbReference>
<feature type="compositionally biased region" description="Pro residues" evidence="1">
    <location>
        <begin position="73"/>
        <end position="83"/>
    </location>
</feature>
<feature type="compositionally biased region" description="Low complexity" evidence="1">
    <location>
        <begin position="93"/>
        <end position="109"/>
    </location>
</feature>
<proteinExistence type="predicted"/>
<feature type="region of interest" description="Disordered" evidence="1">
    <location>
        <begin position="348"/>
        <end position="385"/>
    </location>
</feature>
<sequence length="556" mass="60121">MPGTPHITPSSNDVMSGAKSPPALPELAPKSPVVPPATGLSNQGVKMEKQVQTFDGLQVNKLTVTPFSEPLPIEVPGPQPLPNPAIAGLEEVSGSSSSLARSADDASGSQRINANDASGNPKRVEQVNADGASGQVKRSPPSSPVVEMPIVVAQRRAVWREEVRKFCGEVAKLKLHAIDSRSFDTRAEFRDVVHEERRYANNRHFREILDDARRDRTLLGPEARLQSFLRRCQENHVADLKADFLEMAELNGFFPMKFRLDLPKPAASSPRKRHMFDEQEPIVPIKRPCIEVVEPAQPVPPPSPVLPIVAEVEGPPPSPVVAPAALPVVAAPPSPIMAVVAEQEERPPSPVVVPLSPVAVTPESSDDEEEAEEVPEDIEGRDLPDIPPTVVAEKMVVLVGQKLRAADQVKIVRRETFKAILYGNGVVVAQGTLEGVKFNGDWATIYNAPHDPIIDMAGGKSHLILLSKAGHIFTLGRSAEGQLGANRRPKMYRQTSIKPVAMKRTVLSTVVVGGKLKKREVLFAAVEANGNTSVAIAKNGTVYRCGRGYGPLFNCY</sequence>
<dbReference type="PROSITE" id="PS00626">
    <property type="entry name" value="RCC1_2"/>
    <property type="match status" value="1"/>
</dbReference>
<dbReference type="InterPro" id="IPR000408">
    <property type="entry name" value="Reg_chr_condens"/>
</dbReference>
<organism evidence="2 3">
    <name type="scientific">Panagrellus redivivus</name>
    <name type="common">Microworm</name>
    <dbReference type="NCBI Taxonomy" id="6233"/>
    <lineage>
        <taxon>Eukaryota</taxon>
        <taxon>Metazoa</taxon>
        <taxon>Ecdysozoa</taxon>
        <taxon>Nematoda</taxon>
        <taxon>Chromadorea</taxon>
        <taxon>Rhabditida</taxon>
        <taxon>Tylenchina</taxon>
        <taxon>Panagrolaimomorpha</taxon>
        <taxon>Panagrolaimoidea</taxon>
        <taxon>Panagrolaimidae</taxon>
        <taxon>Panagrellus</taxon>
    </lineage>
</organism>
<feature type="compositionally biased region" description="Low complexity" evidence="1">
    <location>
        <begin position="352"/>
        <end position="363"/>
    </location>
</feature>
<evidence type="ECO:0000313" key="3">
    <source>
        <dbReference type="WBParaSite" id="Pan_g11052.t1"/>
    </source>
</evidence>
<evidence type="ECO:0000256" key="1">
    <source>
        <dbReference type="SAM" id="MobiDB-lite"/>
    </source>
</evidence>
<keyword evidence="2" id="KW-1185">Reference proteome</keyword>
<evidence type="ECO:0000313" key="2">
    <source>
        <dbReference type="Proteomes" id="UP000492821"/>
    </source>
</evidence>
<accession>A0A7E4UP15</accession>